<dbReference type="Proteomes" id="UP000010931">
    <property type="component" value="Unassembled WGS sequence"/>
</dbReference>
<dbReference type="RefSeq" id="WP_006376503.1">
    <property type="nucleotide sequence ID" value="NZ_AEJB01000219.1"/>
</dbReference>
<accession>L7FB26</accession>
<protein>
    <submittedName>
        <fullName evidence="2">Uncharacterized protein</fullName>
    </submittedName>
</protein>
<dbReference type="EMBL" id="AEJB01000219">
    <property type="protein sequence ID" value="ELP68334.1"/>
    <property type="molecule type" value="Genomic_DNA"/>
</dbReference>
<comment type="caution">
    <text evidence="2">The sequence shown here is derived from an EMBL/GenBank/DDBJ whole genome shotgun (WGS) entry which is preliminary data.</text>
</comment>
<evidence type="ECO:0000256" key="1">
    <source>
        <dbReference type="SAM" id="MobiDB-lite"/>
    </source>
</evidence>
<reference evidence="2 3" key="1">
    <citation type="journal article" date="2011" name="Plasmid">
        <title>Streptomyces turgidiscabies Car8 contains a modular pathogenicity island that shares virulence genes with other actinobacterial plant pathogens.</title>
        <authorList>
            <person name="Huguet-Tapia J.C."/>
            <person name="Badger J.H."/>
            <person name="Loria R."/>
            <person name="Pettis G.S."/>
        </authorList>
    </citation>
    <scope>NUCLEOTIDE SEQUENCE [LARGE SCALE GENOMIC DNA]</scope>
    <source>
        <strain evidence="2 3">Car8</strain>
    </source>
</reference>
<evidence type="ECO:0000313" key="2">
    <source>
        <dbReference type="EMBL" id="ELP68334.1"/>
    </source>
</evidence>
<organism evidence="2 3">
    <name type="scientific">Streptomyces turgidiscabies (strain Car8)</name>
    <dbReference type="NCBI Taxonomy" id="698760"/>
    <lineage>
        <taxon>Bacteria</taxon>
        <taxon>Bacillati</taxon>
        <taxon>Actinomycetota</taxon>
        <taxon>Actinomycetes</taxon>
        <taxon>Kitasatosporales</taxon>
        <taxon>Streptomycetaceae</taxon>
        <taxon>Streptomyces</taxon>
    </lineage>
</organism>
<feature type="region of interest" description="Disordered" evidence="1">
    <location>
        <begin position="40"/>
        <end position="59"/>
    </location>
</feature>
<name>L7FB26_STRT8</name>
<gene>
    <name evidence="2" type="ORF">STRTUCAR8_07913</name>
</gene>
<dbReference type="AlphaFoldDB" id="L7FB26"/>
<proteinExistence type="predicted"/>
<sequence>KADDPYPALDFGPVINAAKAKELHDQVAEAIARGAVPLHRASETDSRFQPGPAYRNRFD</sequence>
<feature type="non-terminal residue" evidence="2">
    <location>
        <position position="1"/>
    </location>
</feature>
<keyword evidence="3" id="KW-1185">Reference proteome</keyword>
<evidence type="ECO:0000313" key="3">
    <source>
        <dbReference type="Proteomes" id="UP000010931"/>
    </source>
</evidence>
<dbReference type="PATRIC" id="fig|698760.3.peg.2940"/>